<comment type="subcellular location">
    <subcellularLocation>
        <location evidence="2">Secreted</location>
    </subcellularLocation>
</comment>
<evidence type="ECO:0000259" key="8">
    <source>
        <dbReference type="Pfam" id="PF26410"/>
    </source>
</evidence>
<organism evidence="9 10">
    <name type="scientific">Paenibacillus hunanensis</name>
    <dbReference type="NCBI Taxonomy" id="539262"/>
    <lineage>
        <taxon>Bacteria</taxon>
        <taxon>Bacillati</taxon>
        <taxon>Bacillota</taxon>
        <taxon>Bacilli</taxon>
        <taxon>Bacillales</taxon>
        <taxon>Paenibacillaceae</taxon>
        <taxon>Paenibacillus</taxon>
    </lineage>
</organism>
<dbReference type="GO" id="GO:0016985">
    <property type="term" value="F:mannan endo-1,4-beta-mannosidase activity"/>
    <property type="evidence" value="ECO:0007669"/>
    <property type="project" value="UniProtKB-EC"/>
</dbReference>
<evidence type="ECO:0000313" key="10">
    <source>
        <dbReference type="Proteomes" id="UP001185028"/>
    </source>
</evidence>
<evidence type="ECO:0000313" key="9">
    <source>
        <dbReference type="EMBL" id="MDR6242940.1"/>
    </source>
</evidence>
<name>A0ABU1IUL5_9BACL</name>
<dbReference type="Gene3D" id="3.20.20.80">
    <property type="entry name" value="Glycosidases"/>
    <property type="match status" value="1"/>
</dbReference>
<evidence type="ECO:0000256" key="3">
    <source>
        <dbReference type="ARBA" id="ARBA00012706"/>
    </source>
</evidence>
<dbReference type="Pfam" id="PF26410">
    <property type="entry name" value="GH5_mannosidase"/>
    <property type="match status" value="1"/>
</dbReference>
<dbReference type="Proteomes" id="UP001185028">
    <property type="component" value="Unassembled WGS sequence"/>
</dbReference>
<dbReference type="RefSeq" id="WP_229685725.1">
    <property type="nucleotide sequence ID" value="NZ_BMMB01000004.1"/>
</dbReference>
<dbReference type="PANTHER" id="PTHR31451:SF39">
    <property type="entry name" value="MANNAN ENDO-1,4-BETA-MANNOSIDASE 1"/>
    <property type="match status" value="1"/>
</dbReference>
<dbReference type="SUPFAM" id="SSF51445">
    <property type="entry name" value="(Trans)glycosidases"/>
    <property type="match status" value="1"/>
</dbReference>
<keyword evidence="4" id="KW-0964">Secreted</keyword>
<comment type="caution">
    <text evidence="9">The sequence shown here is derived from an EMBL/GenBank/DDBJ whole genome shotgun (WGS) entry which is preliminary data.</text>
</comment>
<reference evidence="9 10" key="1">
    <citation type="submission" date="2023-07" db="EMBL/GenBank/DDBJ databases">
        <title>Genomic Encyclopedia of Type Strains, Phase IV (KMG-IV): sequencing the most valuable type-strain genomes for metagenomic binning, comparative biology and taxonomic classification.</title>
        <authorList>
            <person name="Goeker M."/>
        </authorList>
    </citation>
    <scope>NUCLEOTIDE SEQUENCE [LARGE SCALE GENOMIC DNA]</scope>
    <source>
        <strain evidence="9 10">DSM 22170</strain>
    </source>
</reference>
<evidence type="ECO:0000256" key="4">
    <source>
        <dbReference type="ARBA" id="ARBA00022525"/>
    </source>
</evidence>
<evidence type="ECO:0000256" key="5">
    <source>
        <dbReference type="ARBA" id="ARBA00022729"/>
    </source>
</evidence>
<keyword evidence="5" id="KW-0732">Signal</keyword>
<gene>
    <name evidence="9" type="ORF">JOC58_000825</name>
</gene>
<keyword evidence="10" id="KW-1185">Reference proteome</keyword>
<dbReference type="PANTHER" id="PTHR31451">
    <property type="match status" value="1"/>
</dbReference>
<protein>
    <recommendedName>
        <fullName evidence="3">mannan endo-1,4-beta-mannosidase</fullName>
        <ecNumber evidence="3">3.2.1.78</ecNumber>
    </recommendedName>
</protein>
<comment type="catalytic activity">
    <reaction evidence="1">
        <text>Random hydrolysis of (1-&gt;4)-beta-D-mannosidic linkages in mannans, galactomannans and glucomannans.</text>
        <dbReference type="EC" id="3.2.1.78"/>
    </reaction>
</comment>
<dbReference type="EC" id="3.2.1.78" evidence="3"/>
<sequence>MMLKREFVKRRGTKLVAGEIPYRFAGPNIYWLGLDENVEGIDWPTPFRVQNVLDTAVMMGANALRSHTLAASVGHPKSLMPTLRQMNEEAWVKVDFALDEIAKRGLRVMIPLVCNWSYYHGGRSTFTSWRGIGDAEDFYYDRQVIADFQWYIGQILNRTNTINGLMYKDDPSILAWELGNELNDVPADWVQEMCRYIKGIDSNHLISHGKQFEVDADKLDIPELDIIDVHYYPPSAEQLHADVDKVSSAGKVYIAGEYDWSSDQTGSFLQAVEGNEKVSGTFFWSLFGHHDQGGYVQHNDGFSVHYPGHGYSDVWLGRIQALRQHAYQLRQARIPEILITEAPLILSTDEGRIVFRGVAGSATYTLERSSKSPSGPWQPVIERQAYHNGEWKDALRVKEEKVYYRIKAITLNGVEGPYSQPVQSLAF</sequence>
<keyword evidence="7 9" id="KW-0326">Glycosidase</keyword>
<evidence type="ECO:0000256" key="2">
    <source>
        <dbReference type="ARBA" id="ARBA00004613"/>
    </source>
</evidence>
<dbReference type="Gene3D" id="2.60.40.10">
    <property type="entry name" value="Immunoglobulins"/>
    <property type="match status" value="1"/>
</dbReference>
<accession>A0ABU1IUL5</accession>
<keyword evidence="6 9" id="KW-0378">Hydrolase</keyword>
<dbReference type="InterPro" id="IPR045053">
    <property type="entry name" value="MAN-like"/>
</dbReference>
<evidence type="ECO:0000256" key="6">
    <source>
        <dbReference type="ARBA" id="ARBA00022801"/>
    </source>
</evidence>
<dbReference type="InterPro" id="IPR017853">
    <property type="entry name" value="GH"/>
</dbReference>
<dbReference type="InterPro" id="IPR013783">
    <property type="entry name" value="Ig-like_fold"/>
</dbReference>
<dbReference type="EMBL" id="JAVDQH010000003">
    <property type="protein sequence ID" value="MDR6242940.1"/>
    <property type="molecule type" value="Genomic_DNA"/>
</dbReference>
<evidence type="ECO:0000256" key="7">
    <source>
        <dbReference type="ARBA" id="ARBA00023295"/>
    </source>
</evidence>
<proteinExistence type="predicted"/>
<feature type="domain" description="Glycoside hydrolase family 5" evidence="8">
    <location>
        <begin position="5"/>
        <end position="217"/>
    </location>
</feature>
<evidence type="ECO:0000256" key="1">
    <source>
        <dbReference type="ARBA" id="ARBA00001678"/>
    </source>
</evidence>
<dbReference type="InterPro" id="IPR001547">
    <property type="entry name" value="Glyco_hydro_5"/>
</dbReference>